<dbReference type="GO" id="GO:0005886">
    <property type="term" value="C:plasma membrane"/>
    <property type="evidence" value="ECO:0007669"/>
    <property type="project" value="TreeGrafter"/>
</dbReference>
<dbReference type="GO" id="GO:0006874">
    <property type="term" value="P:intracellular calcium ion homeostasis"/>
    <property type="evidence" value="ECO:0007669"/>
    <property type="project" value="TreeGrafter"/>
</dbReference>
<comment type="caution">
    <text evidence="7">The sequence shown here is derived from an EMBL/GenBank/DDBJ whole genome shotgun (WGS) entry which is preliminary data.</text>
</comment>
<dbReference type="Proteomes" id="UP000239504">
    <property type="component" value="Unassembled WGS sequence"/>
</dbReference>
<comment type="subcellular location">
    <subcellularLocation>
        <location evidence="1">Membrane</location>
        <topology evidence="1">Multi-pass membrane protein</topology>
    </subcellularLocation>
</comment>
<evidence type="ECO:0000256" key="2">
    <source>
        <dbReference type="ARBA" id="ARBA00022692"/>
    </source>
</evidence>
<dbReference type="AlphaFoldDB" id="A0A2S7K8U9"/>
<dbReference type="Gene3D" id="1.20.1420.30">
    <property type="entry name" value="NCX, central ion-binding region"/>
    <property type="match status" value="1"/>
</dbReference>
<name>A0A2S7K8U9_9PROT</name>
<organism evidence="7 8">
    <name type="scientific">Hyphococcus luteus</name>
    <dbReference type="NCBI Taxonomy" id="2058213"/>
    <lineage>
        <taxon>Bacteria</taxon>
        <taxon>Pseudomonadati</taxon>
        <taxon>Pseudomonadota</taxon>
        <taxon>Alphaproteobacteria</taxon>
        <taxon>Parvularculales</taxon>
        <taxon>Parvularculaceae</taxon>
        <taxon>Hyphococcus</taxon>
    </lineage>
</organism>
<feature type="transmembrane region" description="Helical" evidence="5">
    <location>
        <begin position="266"/>
        <end position="284"/>
    </location>
</feature>
<dbReference type="RefSeq" id="WP_104828571.1">
    <property type="nucleotide sequence ID" value="NZ_PJCH01000003.1"/>
</dbReference>
<evidence type="ECO:0000313" key="8">
    <source>
        <dbReference type="Proteomes" id="UP000239504"/>
    </source>
</evidence>
<feature type="transmembrane region" description="Helical" evidence="5">
    <location>
        <begin position="291"/>
        <end position="309"/>
    </location>
</feature>
<keyword evidence="8" id="KW-1185">Reference proteome</keyword>
<dbReference type="PANTHER" id="PTHR10846">
    <property type="entry name" value="SODIUM/POTASSIUM/CALCIUM EXCHANGER"/>
    <property type="match status" value="1"/>
</dbReference>
<feature type="domain" description="Sodium/calcium exchanger membrane region" evidence="6">
    <location>
        <begin position="3"/>
        <end position="142"/>
    </location>
</feature>
<evidence type="ECO:0000259" key="6">
    <source>
        <dbReference type="Pfam" id="PF01699"/>
    </source>
</evidence>
<feature type="transmembrane region" description="Helical" evidence="5">
    <location>
        <begin position="163"/>
        <end position="182"/>
    </location>
</feature>
<evidence type="ECO:0000256" key="4">
    <source>
        <dbReference type="ARBA" id="ARBA00023136"/>
    </source>
</evidence>
<evidence type="ECO:0000256" key="5">
    <source>
        <dbReference type="SAM" id="Phobius"/>
    </source>
</evidence>
<dbReference type="EMBL" id="PJCH01000003">
    <property type="protein sequence ID" value="PQA88934.1"/>
    <property type="molecule type" value="Genomic_DNA"/>
</dbReference>
<protein>
    <submittedName>
        <fullName evidence="7">Sodium:calcium antiporter</fullName>
    </submittedName>
</protein>
<feature type="domain" description="Sodium/calcium exchanger membrane region" evidence="6">
    <location>
        <begin position="167"/>
        <end position="308"/>
    </location>
</feature>
<dbReference type="GO" id="GO:0008273">
    <property type="term" value="F:calcium, potassium:sodium antiporter activity"/>
    <property type="evidence" value="ECO:0007669"/>
    <property type="project" value="TreeGrafter"/>
</dbReference>
<reference evidence="7 8" key="1">
    <citation type="submission" date="2017-12" db="EMBL/GenBank/DDBJ databases">
        <authorList>
            <person name="Hurst M.R.H."/>
        </authorList>
    </citation>
    <scope>NUCLEOTIDE SEQUENCE [LARGE SCALE GENOMIC DNA]</scope>
    <source>
        <strain evidence="7 8">SY-3-19</strain>
    </source>
</reference>
<dbReference type="InterPro" id="IPR004481">
    <property type="entry name" value="K/Na/Ca-exchanger"/>
</dbReference>
<keyword evidence="4 5" id="KW-0472">Membrane</keyword>
<dbReference type="Pfam" id="PF01699">
    <property type="entry name" value="Na_Ca_ex"/>
    <property type="match status" value="2"/>
</dbReference>
<dbReference type="InterPro" id="IPR044880">
    <property type="entry name" value="NCX_ion-bd_dom_sf"/>
</dbReference>
<feature type="transmembrane region" description="Helical" evidence="5">
    <location>
        <begin position="76"/>
        <end position="94"/>
    </location>
</feature>
<dbReference type="GO" id="GO:0005262">
    <property type="term" value="F:calcium channel activity"/>
    <property type="evidence" value="ECO:0007669"/>
    <property type="project" value="TreeGrafter"/>
</dbReference>
<evidence type="ECO:0000256" key="3">
    <source>
        <dbReference type="ARBA" id="ARBA00022989"/>
    </source>
</evidence>
<sequence>MIWLSIIAGLVLLTIGAEALVRGASALARRFGLSELLIGITLVGFGTSSPELVSSLAAAFAGSPGVAVGNVVGSNIANILLILGASALIAPIAVQSDGLRRDAPALALATLAMIGVALTGEFGRIAGGVFLAGLAAYLALAYITEKRAADKGLLDIPHETPGAVLPSIALSLAGLALLAFGAKLLVSGAIEVATALSVSETLIGLTIVAVGTSLPELVTSVVASLRGKSGLALGNVVGSNIYNSLGILGATALIHPVAAPPAIVRFDNWVMLAATAALILFAFTRSRIERWEGALLAVCYAAYIGFLVFNA</sequence>
<feature type="transmembrane region" description="Helical" evidence="5">
    <location>
        <begin position="125"/>
        <end position="143"/>
    </location>
</feature>
<keyword evidence="3 5" id="KW-1133">Transmembrane helix</keyword>
<proteinExistence type="predicted"/>
<evidence type="ECO:0000313" key="7">
    <source>
        <dbReference type="EMBL" id="PQA88934.1"/>
    </source>
</evidence>
<keyword evidence="2 5" id="KW-0812">Transmembrane</keyword>
<feature type="transmembrane region" description="Helical" evidence="5">
    <location>
        <begin position="232"/>
        <end position="254"/>
    </location>
</feature>
<dbReference type="NCBIfam" id="TIGR00367">
    <property type="entry name" value="calcium/sodium antiporter"/>
    <property type="match status" value="1"/>
</dbReference>
<dbReference type="PANTHER" id="PTHR10846:SF8">
    <property type="entry name" value="INNER MEMBRANE PROTEIN YRBG"/>
    <property type="match status" value="1"/>
</dbReference>
<accession>A0A2S7K8U9</accession>
<dbReference type="Gene3D" id="6.10.280.80">
    <property type="entry name" value="NCX, peripheral helical region"/>
    <property type="match status" value="1"/>
</dbReference>
<gene>
    <name evidence="7" type="ORF">CW354_03000</name>
</gene>
<evidence type="ECO:0000256" key="1">
    <source>
        <dbReference type="ARBA" id="ARBA00004141"/>
    </source>
</evidence>
<dbReference type="OrthoDB" id="9794225at2"/>
<dbReference type="InterPro" id="IPR004837">
    <property type="entry name" value="NaCa_Exmemb"/>
</dbReference>
<feature type="transmembrane region" description="Helical" evidence="5">
    <location>
        <begin position="202"/>
        <end position="225"/>
    </location>
</feature>